<keyword evidence="1" id="KW-1133">Transmembrane helix</keyword>
<dbReference type="AlphaFoldDB" id="A0A0D2K653"/>
<accession>A0A0D2K653</accession>
<evidence type="ECO:0000313" key="3">
    <source>
        <dbReference type="Proteomes" id="UP000032214"/>
    </source>
</evidence>
<proteinExistence type="predicted"/>
<feature type="transmembrane region" description="Helical" evidence="1">
    <location>
        <begin position="32"/>
        <end position="50"/>
    </location>
</feature>
<gene>
    <name evidence="2" type="ORF">J120_02115</name>
</gene>
<reference evidence="2 3" key="1">
    <citation type="journal article" date="2013" name="Proc. Natl. Acad. Sci. U.S.A.">
        <title>Candidate phylum TM6 genome recovered from a hospital sink biofilm provides genomic insights into this uncultivated phylum.</title>
        <authorList>
            <person name="McLean J.S."/>
            <person name="Lombardo M.J."/>
            <person name="Badger J.H."/>
            <person name="Edlund A."/>
            <person name="Novotny M."/>
            <person name="Yee-Greenbaum J."/>
            <person name="Vyahhi N."/>
            <person name="Hall A.P."/>
            <person name="Yang Y."/>
            <person name="Dupont C.L."/>
            <person name="Ziegler M.G."/>
            <person name="Chitsaz H."/>
            <person name="Allen A.E."/>
            <person name="Yooseph S."/>
            <person name="Tesler G."/>
            <person name="Pevzner P.A."/>
            <person name="Friedman R.M."/>
            <person name="Nealson K.H."/>
            <person name="Venter J.C."/>
            <person name="Lasken R.S."/>
        </authorList>
    </citation>
    <scope>NUCLEOTIDE SEQUENCE [LARGE SCALE GENOMIC DNA]</scope>
    <source>
        <strain evidence="2 3">TM6SC1</strain>
    </source>
</reference>
<keyword evidence="1" id="KW-0812">Transmembrane</keyword>
<feature type="transmembrane region" description="Helical" evidence="1">
    <location>
        <begin position="62"/>
        <end position="82"/>
    </location>
</feature>
<keyword evidence="1" id="KW-0472">Membrane</keyword>
<name>A0A0D2K653_9BACT</name>
<dbReference type="Proteomes" id="UP000032214">
    <property type="component" value="Unassembled WGS sequence"/>
</dbReference>
<keyword evidence="3" id="KW-1185">Reference proteome</keyword>
<dbReference type="EMBL" id="ARQD01000001">
    <property type="protein sequence ID" value="KIX85702.1"/>
    <property type="molecule type" value="Genomic_DNA"/>
</dbReference>
<evidence type="ECO:0000313" key="2">
    <source>
        <dbReference type="EMBL" id="KIX85702.1"/>
    </source>
</evidence>
<protein>
    <submittedName>
        <fullName evidence="2">Uncharacterized protein</fullName>
    </submittedName>
</protein>
<comment type="caution">
    <text evidence="2">The sequence shown here is derived from an EMBL/GenBank/DDBJ whole genome shotgun (WGS) entry which is preliminary data.</text>
</comment>
<evidence type="ECO:0000256" key="1">
    <source>
        <dbReference type="SAM" id="Phobius"/>
    </source>
</evidence>
<feature type="transmembrane region" description="Helical" evidence="1">
    <location>
        <begin position="195"/>
        <end position="214"/>
    </location>
</feature>
<sequence>MILKNKIDKGLTVFEQSNEALENNCHKVYRNMIPHFFSSIIALVGSIEILKNILRLDMSCAYIFLTELFKLLFWGFLAFLVLRYNLKVFSKINRPILTLCPKYLIYEDVIHTRKFVWKYIYSVYFKTITGVKRSTDIFVINNKYDNIEIKLMDLEASPFHLAPIFSQYKEVNIDNTFRTHYKLTYFYNQLFQWRLVIYLFPLFIIISIFIKTYLDTMIYNKIIGKLSISSKYL</sequence>
<organism evidence="2 3">
    <name type="scientific">candidate division TM6 bacterium JCVI TM6SC1</name>
    <dbReference type="NCBI Taxonomy" id="1306947"/>
    <lineage>
        <taxon>Bacteria</taxon>
        <taxon>Candidatus Babelota</taxon>
        <taxon>Vermiphilus</taxon>
    </lineage>
</organism>